<accession>A0A9Q0N0G6</accession>
<keyword evidence="3 6" id="KW-0812">Transmembrane</keyword>
<gene>
    <name evidence="7" type="primary">tmem229b</name>
    <name evidence="7" type="ORF">Bhyg_05864</name>
</gene>
<evidence type="ECO:0000313" key="8">
    <source>
        <dbReference type="Proteomes" id="UP001151699"/>
    </source>
</evidence>
<feature type="transmembrane region" description="Helical" evidence="6">
    <location>
        <begin position="39"/>
        <end position="59"/>
    </location>
</feature>
<sequence length="108" mass="12432">MTGRSNVLILPIYGFGFLLLEAVASHLQRTNVSIYKRGLIYTLMAYMFEFGTGYFMLMIGQSFWDYSDFAYNVKGIIMPHTGPGWFIVELVGERFIIDRVQRLTLTSN</sequence>
<reference evidence="7" key="1">
    <citation type="submission" date="2022-07" db="EMBL/GenBank/DDBJ databases">
        <authorList>
            <person name="Trinca V."/>
            <person name="Uliana J.V.C."/>
            <person name="Torres T.T."/>
            <person name="Ward R.J."/>
            <person name="Monesi N."/>
        </authorList>
    </citation>
    <scope>NUCLEOTIDE SEQUENCE</scope>
    <source>
        <strain evidence="7">HSMRA1968</strain>
        <tissue evidence="7">Whole embryos</tissue>
    </source>
</reference>
<comment type="caution">
    <text evidence="7">The sequence shown here is derived from an EMBL/GenBank/DDBJ whole genome shotgun (WGS) entry which is preliminary data.</text>
</comment>
<dbReference type="Proteomes" id="UP001151699">
    <property type="component" value="Chromosome B"/>
</dbReference>
<name>A0A9Q0N0G6_9DIPT</name>
<comment type="similarity">
    <text evidence="2">Belongs to the TMEM229 family.</text>
</comment>
<evidence type="ECO:0000256" key="3">
    <source>
        <dbReference type="ARBA" id="ARBA00022692"/>
    </source>
</evidence>
<dbReference type="PANTHER" id="PTHR31746:SF3">
    <property type="entry name" value="TRANSMEMBRANE PROTEIN 229B"/>
    <property type="match status" value="1"/>
</dbReference>
<evidence type="ECO:0000256" key="4">
    <source>
        <dbReference type="ARBA" id="ARBA00022989"/>
    </source>
</evidence>
<feature type="transmembrane region" description="Helical" evidence="6">
    <location>
        <begin position="6"/>
        <end position="27"/>
    </location>
</feature>
<dbReference type="PANTHER" id="PTHR31746">
    <property type="entry name" value="TRANSMEMBRANE PROTEIN 229 FAMILY MEMBER"/>
    <property type="match status" value="1"/>
</dbReference>
<dbReference type="InterPro" id="IPR010540">
    <property type="entry name" value="CmpB_TMEM229"/>
</dbReference>
<dbReference type="AlphaFoldDB" id="A0A9Q0N0G6"/>
<keyword evidence="4 6" id="KW-1133">Transmembrane helix</keyword>
<proteinExistence type="inferred from homology"/>
<evidence type="ECO:0000313" key="7">
    <source>
        <dbReference type="EMBL" id="KAJ6640931.1"/>
    </source>
</evidence>
<keyword evidence="5 6" id="KW-0472">Membrane</keyword>
<evidence type="ECO:0000256" key="5">
    <source>
        <dbReference type="ARBA" id="ARBA00023136"/>
    </source>
</evidence>
<protein>
    <submittedName>
        <fullName evidence="7">Transmembrane protein</fullName>
    </submittedName>
</protein>
<dbReference type="OrthoDB" id="5946847at2759"/>
<evidence type="ECO:0000256" key="2">
    <source>
        <dbReference type="ARBA" id="ARBA00006371"/>
    </source>
</evidence>
<evidence type="ECO:0000256" key="1">
    <source>
        <dbReference type="ARBA" id="ARBA00004141"/>
    </source>
</evidence>
<evidence type="ECO:0000256" key="6">
    <source>
        <dbReference type="SAM" id="Phobius"/>
    </source>
</evidence>
<organism evidence="7 8">
    <name type="scientific">Pseudolycoriella hygida</name>
    <dbReference type="NCBI Taxonomy" id="35572"/>
    <lineage>
        <taxon>Eukaryota</taxon>
        <taxon>Metazoa</taxon>
        <taxon>Ecdysozoa</taxon>
        <taxon>Arthropoda</taxon>
        <taxon>Hexapoda</taxon>
        <taxon>Insecta</taxon>
        <taxon>Pterygota</taxon>
        <taxon>Neoptera</taxon>
        <taxon>Endopterygota</taxon>
        <taxon>Diptera</taxon>
        <taxon>Nematocera</taxon>
        <taxon>Sciaroidea</taxon>
        <taxon>Sciaridae</taxon>
        <taxon>Pseudolycoriella</taxon>
    </lineage>
</organism>
<comment type="subcellular location">
    <subcellularLocation>
        <location evidence="1">Membrane</location>
        <topology evidence="1">Multi-pass membrane protein</topology>
    </subcellularLocation>
</comment>
<dbReference type="Pfam" id="PF06541">
    <property type="entry name" value="ABC_trans_CmpB"/>
    <property type="match status" value="1"/>
</dbReference>
<dbReference type="GO" id="GO:0016020">
    <property type="term" value="C:membrane"/>
    <property type="evidence" value="ECO:0007669"/>
    <property type="project" value="UniProtKB-SubCell"/>
</dbReference>
<dbReference type="EMBL" id="WJQU01000002">
    <property type="protein sequence ID" value="KAJ6640931.1"/>
    <property type="molecule type" value="Genomic_DNA"/>
</dbReference>
<keyword evidence="8" id="KW-1185">Reference proteome</keyword>